<organism evidence="1 2">
    <name type="scientific">Exophiala xenobiotica</name>
    <dbReference type="NCBI Taxonomy" id="348802"/>
    <lineage>
        <taxon>Eukaryota</taxon>
        <taxon>Fungi</taxon>
        <taxon>Dikarya</taxon>
        <taxon>Ascomycota</taxon>
        <taxon>Pezizomycotina</taxon>
        <taxon>Eurotiomycetes</taxon>
        <taxon>Chaetothyriomycetidae</taxon>
        <taxon>Chaetothyriales</taxon>
        <taxon>Herpotrichiellaceae</taxon>
        <taxon>Exophiala</taxon>
    </lineage>
</organism>
<proteinExistence type="predicted"/>
<name>A0A0D2F2P2_9EURO</name>
<dbReference type="Proteomes" id="UP000054342">
    <property type="component" value="Unassembled WGS sequence"/>
</dbReference>
<dbReference type="GeneID" id="25323271"/>
<evidence type="ECO:0008006" key="3">
    <source>
        <dbReference type="Google" id="ProtNLM"/>
    </source>
</evidence>
<keyword evidence="2" id="KW-1185">Reference proteome</keyword>
<evidence type="ECO:0000313" key="1">
    <source>
        <dbReference type="EMBL" id="KIW61210.1"/>
    </source>
</evidence>
<accession>A0A0D2F2P2</accession>
<protein>
    <recommendedName>
        <fullName evidence="3">BTB domain-containing protein</fullName>
    </recommendedName>
</protein>
<evidence type="ECO:0000313" key="2">
    <source>
        <dbReference type="Proteomes" id="UP000054342"/>
    </source>
</evidence>
<dbReference type="AlphaFoldDB" id="A0A0D2F2P2"/>
<dbReference type="OrthoDB" id="10447953at2759"/>
<dbReference type="RefSeq" id="XP_013321794.1">
    <property type="nucleotide sequence ID" value="XM_013466340.1"/>
</dbReference>
<reference evidence="1 2" key="1">
    <citation type="submission" date="2015-01" db="EMBL/GenBank/DDBJ databases">
        <title>The Genome Sequence of Exophiala xenobiotica CBS118157.</title>
        <authorList>
            <consortium name="The Broad Institute Genomics Platform"/>
            <person name="Cuomo C."/>
            <person name="de Hoog S."/>
            <person name="Gorbushina A."/>
            <person name="Stielow B."/>
            <person name="Teixiera M."/>
            <person name="Abouelleil A."/>
            <person name="Chapman S.B."/>
            <person name="Priest M."/>
            <person name="Young S.K."/>
            <person name="Wortman J."/>
            <person name="Nusbaum C."/>
            <person name="Birren B."/>
        </authorList>
    </citation>
    <scope>NUCLEOTIDE SEQUENCE [LARGE SCALE GENOMIC DNA]</scope>
    <source>
        <strain evidence="1 2">CBS 118157</strain>
    </source>
</reference>
<sequence>MESPPPKRIKLSRKGVITINLPNPGTPLTANSVGNALKTDPPAIYVEVQGGEFRFKCDAEALKQSSYFAKYVLAAGLIAVEIVLTVPERIDLDDLRLALSRLHKDIKHRDGSITLELKLAAKRSFLPGPLPPPYLPFTGIVFTIRSSLPWSGPRYKFPRRYILGLRWALTQSDVRRQTMGIPEPAPLKDMASGKENRNPFTSRIVKLVDEDGIEILSVHEAVLTRCEALAEDLKHLGTLDEDYTILTSPIAKDELNELVHWLYMGKLSCDLEELKNLPDARINNVVEILVGVYSIAESKKMGDLRVCILDTLRDIFEFHSPRPTSLTWFAITGGMGAEVKPVLIKPIADEIRWDGWGDYLATHKDVEAYLKIRPSFAVELKAMVADSP</sequence>
<gene>
    <name evidence="1" type="ORF">PV05_01363</name>
</gene>
<dbReference type="HOGENOM" id="CLU_711808_0_0_1"/>
<dbReference type="EMBL" id="KN847317">
    <property type="protein sequence ID" value="KIW61210.1"/>
    <property type="molecule type" value="Genomic_DNA"/>
</dbReference>